<dbReference type="Proteomes" id="UP000239494">
    <property type="component" value="Unassembled WGS sequence"/>
</dbReference>
<dbReference type="InterPro" id="IPR000873">
    <property type="entry name" value="AMP-dep_synth/lig_dom"/>
</dbReference>
<sequence length="470" mass="49756">MTARGLLDGGGRLVDAVSGEVFEPEELRARVGAVAAELADVPPGVLFARTDVDVASVLRYLAAFEAHRAVALLDAGQDREVLLELVARFRPAAVLGADGDAPEGYRGGVVGGPAWVRESADGVTPHPDLAVLLPTSGSTGNPKFVRLSRSAVLANAEAIADVLGIDAAEVAPTSLPLHYSYGMSVLNSHLVRGATVVVEGSGVMGRPFWTAVEEYKITSLAGVPYHYEMLKRLKFDPAKYPSLRTITQAGGKLRDDLVVLFNDKMLAVGGRMFVMYGQTEAGPRMSTIPAERLADKIGSAGPALPGGAFVIRAEDGTETTEPDVVGEVLYRGPNVMMGYAESEAELAEGDTRHGELETGDLGRLDSDGYLHLTGRLKRIGKVFGNRVNLDDLEQLLRGSGLDLGAAAAVPAGDKVVVWVEDCAADTRKAAARTLAEKLHLHVSGFDVRDIDALPLLPSGKIDYRSLEGRA</sequence>
<comment type="caution">
    <text evidence="2">The sequence shown here is derived from an EMBL/GenBank/DDBJ whole genome shotgun (WGS) entry which is preliminary data.</text>
</comment>
<evidence type="ECO:0000259" key="1">
    <source>
        <dbReference type="Pfam" id="PF00501"/>
    </source>
</evidence>
<dbReference type="EMBL" id="PVTF01000001">
    <property type="protein sequence ID" value="PRY46039.1"/>
    <property type="molecule type" value="Genomic_DNA"/>
</dbReference>
<proteinExistence type="predicted"/>
<feature type="domain" description="AMP-dependent synthetase/ligase" evidence="1">
    <location>
        <begin position="103"/>
        <end position="339"/>
    </location>
</feature>
<dbReference type="Gene3D" id="3.40.50.12780">
    <property type="entry name" value="N-terminal domain of ligase-like"/>
    <property type="match status" value="1"/>
</dbReference>
<gene>
    <name evidence="2" type="ORF">CLV43_101303</name>
</gene>
<keyword evidence="2" id="KW-0436">Ligase</keyword>
<keyword evidence="3" id="KW-1185">Reference proteome</keyword>
<dbReference type="InterPro" id="IPR020845">
    <property type="entry name" value="AMP-binding_CS"/>
</dbReference>
<accession>A0A2T0TK84</accession>
<dbReference type="RefSeq" id="WP_425445713.1">
    <property type="nucleotide sequence ID" value="NZ_PVTF01000001.1"/>
</dbReference>
<dbReference type="PANTHER" id="PTHR24096">
    <property type="entry name" value="LONG-CHAIN-FATTY-ACID--COA LIGASE"/>
    <property type="match status" value="1"/>
</dbReference>
<protein>
    <submittedName>
        <fullName evidence="2">Acyl-CoA synthetase (AMP-forming)/AMP-acid ligase II</fullName>
    </submittedName>
</protein>
<dbReference type="InterPro" id="IPR042099">
    <property type="entry name" value="ANL_N_sf"/>
</dbReference>
<reference evidence="2 3" key="1">
    <citation type="submission" date="2018-03" db="EMBL/GenBank/DDBJ databases">
        <title>Genomic Encyclopedia of Archaeal and Bacterial Type Strains, Phase II (KMG-II): from individual species to whole genera.</title>
        <authorList>
            <person name="Goeker M."/>
        </authorList>
    </citation>
    <scope>NUCLEOTIDE SEQUENCE [LARGE SCALE GENOMIC DNA]</scope>
    <source>
        <strain evidence="2 3">DSM 44720</strain>
    </source>
</reference>
<dbReference type="AlphaFoldDB" id="A0A2T0TK84"/>
<dbReference type="GO" id="GO:0016874">
    <property type="term" value="F:ligase activity"/>
    <property type="evidence" value="ECO:0007669"/>
    <property type="project" value="UniProtKB-KW"/>
</dbReference>
<dbReference type="SUPFAM" id="SSF56801">
    <property type="entry name" value="Acetyl-CoA synthetase-like"/>
    <property type="match status" value="1"/>
</dbReference>
<organism evidence="2 3">
    <name type="scientific">Umezawaea tangerina</name>
    <dbReference type="NCBI Taxonomy" id="84725"/>
    <lineage>
        <taxon>Bacteria</taxon>
        <taxon>Bacillati</taxon>
        <taxon>Actinomycetota</taxon>
        <taxon>Actinomycetes</taxon>
        <taxon>Pseudonocardiales</taxon>
        <taxon>Pseudonocardiaceae</taxon>
        <taxon>Umezawaea</taxon>
    </lineage>
</organism>
<evidence type="ECO:0000313" key="2">
    <source>
        <dbReference type="EMBL" id="PRY46039.1"/>
    </source>
</evidence>
<name>A0A2T0TK84_9PSEU</name>
<evidence type="ECO:0000313" key="3">
    <source>
        <dbReference type="Proteomes" id="UP000239494"/>
    </source>
</evidence>
<dbReference type="Pfam" id="PF00501">
    <property type="entry name" value="AMP-binding"/>
    <property type="match status" value="1"/>
</dbReference>
<dbReference type="PROSITE" id="PS00455">
    <property type="entry name" value="AMP_BINDING"/>
    <property type="match status" value="1"/>
</dbReference>